<keyword evidence="15 18" id="KW-0057">Aromatic amino acid biosynthesis</keyword>
<comment type="pathway">
    <text evidence="5 18">Metabolic intermediate biosynthesis; chorismate biosynthesis; chorismate from D-erythrose 4-phosphate and phosphoenolpyruvate: step 2/7.</text>
</comment>
<dbReference type="InterPro" id="IPR056179">
    <property type="entry name" value="DHQS_C"/>
</dbReference>
<feature type="domain" description="3-dehydroquinate synthase N-terminal" evidence="19">
    <location>
        <begin position="71"/>
        <end position="181"/>
    </location>
</feature>
<evidence type="ECO:0000256" key="16">
    <source>
        <dbReference type="ARBA" id="ARBA00023239"/>
    </source>
</evidence>
<evidence type="ECO:0000256" key="2">
    <source>
        <dbReference type="ARBA" id="ARBA00001911"/>
    </source>
</evidence>
<dbReference type="Pfam" id="PF01761">
    <property type="entry name" value="DHQ_synthase"/>
    <property type="match status" value="1"/>
</dbReference>
<feature type="binding site" evidence="18">
    <location>
        <position position="266"/>
    </location>
    <ligand>
        <name>Zn(2+)</name>
        <dbReference type="ChEBI" id="CHEBI:29105"/>
    </ligand>
</feature>
<dbReference type="GO" id="GO:0046872">
    <property type="term" value="F:metal ion binding"/>
    <property type="evidence" value="ECO:0007669"/>
    <property type="project" value="UniProtKB-KW"/>
</dbReference>
<keyword evidence="11 18" id="KW-0479">Metal-binding</keyword>
<dbReference type="InterPro" id="IPR030963">
    <property type="entry name" value="DHQ_synth_fam"/>
</dbReference>
<dbReference type="GO" id="GO:0009423">
    <property type="term" value="P:chorismate biosynthetic process"/>
    <property type="evidence" value="ECO:0007669"/>
    <property type="project" value="UniProtKB-UniRule"/>
</dbReference>
<feature type="binding site" evidence="18">
    <location>
        <begin position="132"/>
        <end position="133"/>
    </location>
    <ligand>
        <name>NAD(+)</name>
        <dbReference type="ChEBI" id="CHEBI:57540"/>
    </ligand>
</feature>
<accession>A0A1T4M2M8</accession>
<dbReference type="EC" id="4.2.3.4" evidence="7 18"/>
<dbReference type="RefSeq" id="WP_078786898.1">
    <property type="nucleotide sequence ID" value="NZ_FMTO01000004.1"/>
</dbReference>
<dbReference type="CDD" id="cd08195">
    <property type="entry name" value="DHQS"/>
    <property type="match status" value="1"/>
</dbReference>
<dbReference type="PANTHER" id="PTHR43622:SF7">
    <property type="entry name" value="3-DEHYDROQUINATE SYNTHASE, CHLOROPLASTIC"/>
    <property type="match status" value="1"/>
</dbReference>
<evidence type="ECO:0000256" key="3">
    <source>
        <dbReference type="ARBA" id="ARBA00001947"/>
    </source>
</evidence>
<dbReference type="AlphaFoldDB" id="A0A1T4M2M8"/>
<evidence type="ECO:0000256" key="1">
    <source>
        <dbReference type="ARBA" id="ARBA00001393"/>
    </source>
</evidence>
<dbReference type="Proteomes" id="UP000189857">
    <property type="component" value="Unassembled WGS sequence"/>
</dbReference>
<evidence type="ECO:0000313" key="21">
    <source>
        <dbReference type="EMBL" id="SJZ61028.1"/>
    </source>
</evidence>
<dbReference type="PIRSF" id="PIRSF001455">
    <property type="entry name" value="DHQ_synth"/>
    <property type="match status" value="1"/>
</dbReference>
<evidence type="ECO:0000256" key="8">
    <source>
        <dbReference type="ARBA" id="ARBA00017684"/>
    </source>
</evidence>
<dbReference type="GO" id="GO:0003856">
    <property type="term" value="F:3-dehydroquinate synthase activity"/>
    <property type="evidence" value="ECO:0007669"/>
    <property type="project" value="UniProtKB-UniRule"/>
</dbReference>
<dbReference type="InterPro" id="IPR050071">
    <property type="entry name" value="Dehydroquinate_synthase"/>
</dbReference>
<comment type="function">
    <text evidence="18">Catalyzes the conversion of 3-deoxy-D-arabino-heptulosonate 7-phosphate (DAHP) to dehydroquinate (DHQ).</text>
</comment>
<comment type="similarity">
    <text evidence="6 18">Belongs to the sugar phosphate cyclases superfamily. Dehydroquinate synthase family.</text>
</comment>
<feature type="binding site" evidence="18">
    <location>
        <begin position="108"/>
        <end position="112"/>
    </location>
    <ligand>
        <name>NAD(+)</name>
        <dbReference type="ChEBI" id="CHEBI:57540"/>
    </ligand>
</feature>
<keyword evidence="22" id="KW-1185">Reference proteome</keyword>
<dbReference type="HAMAP" id="MF_00110">
    <property type="entry name" value="DHQ_synthase"/>
    <property type="match status" value="1"/>
</dbReference>
<evidence type="ECO:0000256" key="9">
    <source>
        <dbReference type="ARBA" id="ARBA00022490"/>
    </source>
</evidence>
<evidence type="ECO:0000256" key="13">
    <source>
        <dbReference type="ARBA" id="ARBA00022833"/>
    </source>
</evidence>
<evidence type="ECO:0000313" key="22">
    <source>
        <dbReference type="Proteomes" id="UP000189857"/>
    </source>
</evidence>
<evidence type="ECO:0000256" key="18">
    <source>
        <dbReference type="HAMAP-Rule" id="MF_00110"/>
    </source>
</evidence>
<dbReference type="InterPro" id="IPR030960">
    <property type="entry name" value="DHQS/DOIS_N"/>
</dbReference>
<evidence type="ECO:0000259" key="20">
    <source>
        <dbReference type="Pfam" id="PF24621"/>
    </source>
</evidence>
<evidence type="ECO:0000256" key="12">
    <source>
        <dbReference type="ARBA" id="ARBA00022741"/>
    </source>
</evidence>
<proteinExistence type="inferred from homology"/>
<dbReference type="FunFam" id="3.40.50.1970:FF:000007">
    <property type="entry name" value="Pentafunctional AROM polypeptide"/>
    <property type="match status" value="1"/>
</dbReference>
<dbReference type="OrthoDB" id="9806583at2"/>
<evidence type="ECO:0000256" key="11">
    <source>
        <dbReference type="ARBA" id="ARBA00022723"/>
    </source>
</evidence>
<evidence type="ECO:0000256" key="15">
    <source>
        <dbReference type="ARBA" id="ARBA00023141"/>
    </source>
</evidence>
<dbReference type="EMBL" id="FUXA01000006">
    <property type="protein sequence ID" value="SJZ61028.1"/>
    <property type="molecule type" value="Genomic_DNA"/>
</dbReference>
<feature type="binding site" evidence="18">
    <location>
        <position position="154"/>
    </location>
    <ligand>
        <name>NAD(+)</name>
        <dbReference type="ChEBI" id="CHEBI:57540"/>
    </ligand>
</feature>
<gene>
    <name evidence="18" type="primary">aroB</name>
    <name evidence="21" type="ORF">SAMN02745110_01063</name>
</gene>
<dbReference type="Pfam" id="PF24621">
    <property type="entry name" value="DHQS_C"/>
    <property type="match status" value="1"/>
</dbReference>
<dbReference type="Gene3D" id="3.40.50.1970">
    <property type="match status" value="1"/>
</dbReference>
<reference evidence="21 22" key="1">
    <citation type="submission" date="2017-02" db="EMBL/GenBank/DDBJ databases">
        <authorList>
            <person name="Peterson S.W."/>
        </authorList>
    </citation>
    <scope>NUCLEOTIDE SEQUENCE [LARGE SCALE GENOMIC DNA]</scope>
    <source>
        <strain evidence="21 22">ATCC 17233</strain>
    </source>
</reference>
<keyword evidence="9 18" id="KW-0963">Cytoplasm</keyword>
<keyword evidence="12 18" id="KW-0547">Nucleotide-binding</keyword>
<evidence type="ECO:0000256" key="10">
    <source>
        <dbReference type="ARBA" id="ARBA00022605"/>
    </source>
</evidence>
<feature type="binding site" evidence="18">
    <location>
        <begin position="74"/>
        <end position="79"/>
    </location>
    <ligand>
        <name>NAD(+)</name>
        <dbReference type="ChEBI" id="CHEBI:57540"/>
    </ligand>
</feature>
<keyword evidence="17 18" id="KW-0170">Cobalt</keyword>
<dbReference type="Gene3D" id="1.20.1090.10">
    <property type="entry name" value="Dehydroquinate synthase-like - alpha domain"/>
    <property type="match status" value="1"/>
</dbReference>
<keyword evidence="10 18" id="KW-0028">Amino-acid biosynthesis</keyword>
<dbReference type="GO" id="GO:0000166">
    <property type="term" value="F:nucleotide binding"/>
    <property type="evidence" value="ECO:0007669"/>
    <property type="project" value="UniProtKB-KW"/>
</dbReference>
<dbReference type="UniPathway" id="UPA00053">
    <property type="reaction ID" value="UER00085"/>
</dbReference>
<evidence type="ECO:0000256" key="7">
    <source>
        <dbReference type="ARBA" id="ARBA00013031"/>
    </source>
</evidence>
<evidence type="ECO:0000256" key="4">
    <source>
        <dbReference type="ARBA" id="ARBA00004496"/>
    </source>
</evidence>
<evidence type="ECO:0000256" key="5">
    <source>
        <dbReference type="ARBA" id="ARBA00004661"/>
    </source>
</evidence>
<evidence type="ECO:0000256" key="14">
    <source>
        <dbReference type="ARBA" id="ARBA00023027"/>
    </source>
</evidence>
<dbReference type="GO" id="GO:0009073">
    <property type="term" value="P:aromatic amino acid family biosynthetic process"/>
    <property type="evidence" value="ECO:0007669"/>
    <property type="project" value="UniProtKB-KW"/>
</dbReference>
<feature type="domain" description="3-dehydroquinate synthase C-terminal" evidence="20">
    <location>
        <begin position="184"/>
        <end position="326"/>
    </location>
</feature>
<dbReference type="SUPFAM" id="SSF56796">
    <property type="entry name" value="Dehydroquinate synthase-like"/>
    <property type="match status" value="1"/>
</dbReference>
<feature type="binding site" evidence="18">
    <location>
        <position position="250"/>
    </location>
    <ligand>
        <name>Zn(2+)</name>
        <dbReference type="ChEBI" id="CHEBI:29105"/>
    </ligand>
</feature>
<name>A0A1T4M2M8_9FIRM</name>
<comment type="cofactor">
    <cofactor evidence="3">
        <name>Zn(2+)</name>
        <dbReference type="ChEBI" id="CHEBI:29105"/>
    </cofactor>
</comment>
<organism evidence="21 22">
    <name type="scientific">Eubacterium ruminantium</name>
    <dbReference type="NCBI Taxonomy" id="42322"/>
    <lineage>
        <taxon>Bacteria</taxon>
        <taxon>Bacillati</taxon>
        <taxon>Bacillota</taxon>
        <taxon>Clostridia</taxon>
        <taxon>Eubacteriales</taxon>
        <taxon>Eubacteriaceae</taxon>
        <taxon>Eubacterium</taxon>
    </lineage>
</organism>
<evidence type="ECO:0000256" key="17">
    <source>
        <dbReference type="ARBA" id="ARBA00023285"/>
    </source>
</evidence>
<comment type="cofactor">
    <cofactor evidence="18">
        <name>Co(2+)</name>
        <dbReference type="ChEBI" id="CHEBI:48828"/>
    </cofactor>
    <cofactor evidence="18">
        <name>Zn(2+)</name>
        <dbReference type="ChEBI" id="CHEBI:29105"/>
    </cofactor>
    <text evidence="18">Binds 1 divalent metal cation per subunit. Can use either Co(2+) or Zn(2+).</text>
</comment>
<protein>
    <recommendedName>
        <fullName evidence="8 18">3-dehydroquinate synthase</fullName>
        <shortName evidence="18">DHQS</shortName>
        <ecNumber evidence="7 18">4.2.3.4</ecNumber>
    </recommendedName>
</protein>
<evidence type="ECO:0000256" key="6">
    <source>
        <dbReference type="ARBA" id="ARBA00005412"/>
    </source>
</evidence>
<feature type="binding site" evidence="18">
    <location>
        <begin position="172"/>
        <end position="175"/>
    </location>
    <ligand>
        <name>NAD(+)</name>
        <dbReference type="ChEBI" id="CHEBI:57540"/>
    </ligand>
</feature>
<dbReference type="GO" id="GO:0005737">
    <property type="term" value="C:cytoplasm"/>
    <property type="evidence" value="ECO:0007669"/>
    <property type="project" value="UniProtKB-SubCell"/>
</dbReference>
<dbReference type="PANTHER" id="PTHR43622">
    <property type="entry name" value="3-DEHYDROQUINATE SYNTHASE"/>
    <property type="match status" value="1"/>
</dbReference>
<comment type="subcellular location">
    <subcellularLocation>
        <location evidence="4 18">Cytoplasm</location>
    </subcellularLocation>
</comment>
<keyword evidence="16 18" id="KW-0456">Lyase</keyword>
<keyword evidence="13 18" id="KW-0862">Zinc</keyword>
<evidence type="ECO:0000259" key="19">
    <source>
        <dbReference type="Pfam" id="PF01761"/>
    </source>
</evidence>
<dbReference type="InterPro" id="IPR016037">
    <property type="entry name" value="DHQ_synth_AroB"/>
</dbReference>
<dbReference type="NCBIfam" id="TIGR01357">
    <property type="entry name" value="aroB"/>
    <property type="match status" value="1"/>
</dbReference>
<dbReference type="GO" id="GO:0008652">
    <property type="term" value="P:amino acid biosynthetic process"/>
    <property type="evidence" value="ECO:0007669"/>
    <property type="project" value="UniProtKB-KW"/>
</dbReference>
<keyword evidence="14 18" id="KW-0520">NAD</keyword>
<feature type="binding site" evidence="18">
    <location>
        <position position="187"/>
    </location>
    <ligand>
        <name>Zn(2+)</name>
        <dbReference type="ChEBI" id="CHEBI:29105"/>
    </ligand>
</feature>
<sequence>MSDRLIINLNDVPVYDITYNNTFDDLGTFLDGFNASDKKCLVVTDSKVASLYLDAILRVTKPKCKFLSYFIFPEGESSKNLNVVRDIYEKLILEKFDRHDFILALGGGVTGDMSGFTAATYLRGIDFIQVPTTLLADVDSSIGGKTGVDFDSYKNMVGAFHMPKLVYINYETIKTLDEDQFYSGMGEVVKSALIKDKEFFEWLEENIDLINARDKDALIHLIKCSNIVKKNVVEKDPTEKGDRALLNLGHTIGHAVEKYMNLKLLHGQCVHSGTVMASYISMKKGYISEEDHNRIINLCKSFGLPSLPKNIDIEKIIDFTKNDKKVDGGSIKFILLKGIGEAFITREVIDDDMRMALDYYISLNI</sequence>
<comment type="cofactor">
    <cofactor evidence="2 18">
        <name>NAD(+)</name>
        <dbReference type="ChEBI" id="CHEBI:57540"/>
    </cofactor>
</comment>
<comment type="catalytic activity">
    <reaction evidence="1 18">
        <text>7-phospho-2-dehydro-3-deoxy-D-arabino-heptonate = 3-dehydroquinate + phosphate</text>
        <dbReference type="Rhea" id="RHEA:21968"/>
        <dbReference type="ChEBI" id="CHEBI:32364"/>
        <dbReference type="ChEBI" id="CHEBI:43474"/>
        <dbReference type="ChEBI" id="CHEBI:58394"/>
        <dbReference type="EC" id="4.2.3.4"/>
    </reaction>
</comment>
<feature type="binding site" evidence="18">
    <location>
        <position position="145"/>
    </location>
    <ligand>
        <name>NAD(+)</name>
        <dbReference type="ChEBI" id="CHEBI:57540"/>
    </ligand>
</feature>